<dbReference type="PIRSF" id="PIRSF000847">
    <property type="entry name" value="Phos_ph_gly_syn"/>
    <property type="match status" value="1"/>
</dbReference>
<evidence type="ECO:0000256" key="12">
    <source>
        <dbReference type="SAM" id="Phobius"/>
    </source>
</evidence>
<reference evidence="13 14" key="1">
    <citation type="submission" date="2023-07" db="EMBL/GenBank/DDBJ databases">
        <title>Sequencing the genomes of 1000 actinobacteria strains.</title>
        <authorList>
            <person name="Klenk H.-P."/>
        </authorList>
    </citation>
    <scope>NUCLEOTIDE SEQUENCE [LARGE SCALE GENOMIC DNA]</scope>
    <source>
        <strain evidence="13 14">DSM 20167</strain>
    </source>
</reference>
<keyword evidence="7" id="KW-0443">Lipid metabolism</keyword>
<evidence type="ECO:0000256" key="1">
    <source>
        <dbReference type="ARBA" id="ARBA00004141"/>
    </source>
</evidence>
<dbReference type="PANTHER" id="PTHR14269:SF62">
    <property type="entry name" value="CDP-DIACYLGLYCEROL--GLYCEROL-3-PHOSPHATE 3-PHOSPHATIDYLTRANSFERASE 1, CHLOROPLASTIC"/>
    <property type="match status" value="1"/>
</dbReference>
<name>A0ABU2BFK1_9MICC</name>
<dbReference type="InterPro" id="IPR043130">
    <property type="entry name" value="CDP-OH_PTrfase_TM_dom"/>
</dbReference>
<dbReference type="EC" id="2.7.8.41" evidence="13"/>
<dbReference type="InterPro" id="IPR000462">
    <property type="entry name" value="CDP-OH_P_trans"/>
</dbReference>
<dbReference type="GO" id="GO:0043337">
    <property type="term" value="F:cardiolipin synthase (CMP-forming)"/>
    <property type="evidence" value="ECO:0007669"/>
    <property type="project" value="UniProtKB-EC"/>
</dbReference>
<keyword evidence="14" id="KW-1185">Reference proteome</keyword>
<keyword evidence="6 12" id="KW-1133">Transmembrane helix</keyword>
<dbReference type="RefSeq" id="WP_310288794.1">
    <property type="nucleotide sequence ID" value="NZ_BAAAWO010000001.1"/>
</dbReference>
<comment type="similarity">
    <text evidence="2 11">Belongs to the CDP-alcohol phosphatidyltransferase class-I family.</text>
</comment>
<dbReference type="PANTHER" id="PTHR14269">
    <property type="entry name" value="CDP-DIACYLGLYCEROL--GLYCEROL-3-PHOSPHATE 3-PHOSPHATIDYLTRANSFERASE-RELATED"/>
    <property type="match status" value="1"/>
</dbReference>
<keyword evidence="9" id="KW-0594">Phospholipid biosynthesis</keyword>
<sequence>MSTEQTMKEEGMRIFGAGTRDNFEYRELATFWTVPNLITVLRFLLVPVFVWQTLTMHYGWATLTLAILGSSDWIDGFAARRLDQISTVGKWLDPVADRLALIVVATTFVSTGIAPAWLVFSIVVPDAVLIINAWVLFRGNPNLPVSNLGKFRTALLLVGTPLLLLGNTDWGKGSILGDIATWALALACVLHVIAAMQYFVQARSKARALRSGTEWSG</sequence>
<protein>
    <submittedName>
        <fullName evidence="13">Cardiolipin synthase</fullName>
        <ecNumber evidence="13">2.7.8.41</ecNumber>
    </submittedName>
</protein>
<proteinExistence type="inferred from homology"/>
<dbReference type="EMBL" id="JAVDYI010000001">
    <property type="protein sequence ID" value="MDR7357375.1"/>
    <property type="molecule type" value="Genomic_DNA"/>
</dbReference>
<dbReference type="InterPro" id="IPR050324">
    <property type="entry name" value="CDP-alcohol_PTase-I"/>
</dbReference>
<evidence type="ECO:0000256" key="8">
    <source>
        <dbReference type="ARBA" id="ARBA00023136"/>
    </source>
</evidence>
<evidence type="ECO:0000313" key="13">
    <source>
        <dbReference type="EMBL" id="MDR7357375.1"/>
    </source>
</evidence>
<keyword evidence="8 12" id="KW-0472">Membrane</keyword>
<feature type="transmembrane region" description="Helical" evidence="12">
    <location>
        <begin position="179"/>
        <end position="200"/>
    </location>
</feature>
<gene>
    <name evidence="13" type="ORF">J2S64_001066</name>
</gene>
<organism evidence="13 14">
    <name type="scientific">Paeniglutamicibacter sulfureus</name>
    <dbReference type="NCBI Taxonomy" id="43666"/>
    <lineage>
        <taxon>Bacteria</taxon>
        <taxon>Bacillati</taxon>
        <taxon>Actinomycetota</taxon>
        <taxon>Actinomycetes</taxon>
        <taxon>Micrococcales</taxon>
        <taxon>Micrococcaceae</taxon>
        <taxon>Paeniglutamicibacter</taxon>
    </lineage>
</organism>
<comment type="caution">
    <text evidence="13">The sequence shown here is derived from an EMBL/GenBank/DDBJ whole genome shotgun (WGS) entry which is preliminary data.</text>
</comment>
<dbReference type="InterPro" id="IPR004570">
    <property type="entry name" value="Phosphatidylglycerol_P_synth"/>
</dbReference>
<dbReference type="Gene3D" id="1.20.120.1760">
    <property type="match status" value="1"/>
</dbReference>
<evidence type="ECO:0000256" key="2">
    <source>
        <dbReference type="ARBA" id="ARBA00010441"/>
    </source>
</evidence>
<evidence type="ECO:0000256" key="6">
    <source>
        <dbReference type="ARBA" id="ARBA00022989"/>
    </source>
</evidence>
<evidence type="ECO:0000313" key="14">
    <source>
        <dbReference type="Proteomes" id="UP001183817"/>
    </source>
</evidence>
<evidence type="ECO:0000256" key="11">
    <source>
        <dbReference type="RuleBase" id="RU003750"/>
    </source>
</evidence>
<feature type="transmembrane region" description="Helical" evidence="12">
    <location>
        <begin position="119"/>
        <end position="137"/>
    </location>
</feature>
<dbReference type="Pfam" id="PF01066">
    <property type="entry name" value="CDP-OH_P_transf"/>
    <property type="match status" value="1"/>
</dbReference>
<evidence type="ECO:0000256" key="7">
    <source>
        <dbReference type="ARBA" id="ARBA00023098"/>
    </source>
</evidence>
<dbReference type="PROSITE" id="PS00379">
    <property type="entry name" value="CDP_ALCOHOL_P_TRANSF"/>
    <property type="match status" value="1"/>
</dbReference>
<keyword evidence="4 11" id="KW-0808">Transferase</keyword>
<dbReference type="Proteomes" id="UP001183817">
    <property type="component" value="Unassembled WGS sequence"/>
</dbReference>
<dbReference type="InterPro" id="IPR048254">
    <property type="entry name" value="CDP_ALCOHOL_P_TRANSF_CS"/>
</dbReference>
<evidence type="ECO:0000256" key="3">
    <source>
        <dbReference type="ARBA" id="ARBA00022516"/>
    </source>
</evidence>
<evidence type="ECO:0000256" key="5">
    <source>
        <dbReference type="ARBA" id="ARBA00022692"/>
    </source>
</evidence>
<keyword evidence="5 12" id="KW-0812">Transmembrane</keyword>
<feature type="transmembrane region" description="Helical" evidence="12">
    <location>
        <begin position="29"/>
        <end position="51"/>
    </location>
</feature>
<comment type="subcellular location">
    <subcellularLocation>
        <location evidence="1">Membrane</location>
        <topology evidence="1">Multi-pass membrane protein</topology>
    </subcellularLocation>
</comment>
<accession>A0ABU2BFK1</accession>
<evidence type="ECO:0000256" key="4">
    <source>
        <dbReference type="ARBA" id="ARBA00022679"/>
    </source>
</evidence>
<evidence type="ECO:0000256" key="9">
    <source>
        <dbReference type="ARBA" id="ARBA00023209"/>
    </source>
</evidence>
<feature type="transmembrane region" description="Helical" evidence="12">
    <location>
        <begin position="149"/>
        <end position="167"/>
    </location>
</feature>
<keyword evidence="10" id="KW-1208">Phospholipid metabolism</keyword>
<evidence type="ECO:0000256" key="10">
    <source>
        <dbReference type="ARBA" id="ARBA00023264"/>
    </source>
</evidence>
<keyword evidence="3" id="KW-0444">Lipid biosynthesis</keyword>